<dbReference type="HOGENOM" id="CLU_2011108_0_0_11"/>
<dbReference type="Proteomes" id="UP000018291">
    <property type="component" value="Unassembled WGS sequence"/>
</dbReference>
<organism evidence="2 3">
    <name type="scientific">Candidatus Neomicrothrix parvicella RN1</name>
    <dbReference type="NCBI Taxonomy" id="1229780"/>
    <lineage>
        <taxon>Bacteria</taxon>
        <taxon>Bacillati</taxon>
        <taxon>Actinomycetota</taxon>
        <taxon>Acidimicrobiia</taxon>
        <taxon>Acidimicrobiales</taxon>
        <taxon>Microthrixaceae</taxon>
        <taxon>Candidatus Neomicrothrix</taxon>
    </lineage>
</organism>
<evidence type="ECO:0000313" key="2">
    <source>
        <dbReference type="EMBL" id="CCM62427.1"/>
    </source>
</evidence>
<gene>
    <name evidence="2" type="ORF">BN381_110093</name>
</gene>
<dbReference type="eggNOG" id="COG1672">
    <property type="taxonomic scope" value="Bacteria"/>
</dbReference>
<sequence>MQNPFTPSFGVSPPLLIGRDDVLARFGEALEDGPGSPGRATLYTGARGTGRTVLLKLKTVVTLSARLGNAIVGSITWERRHVRHMARFGVEESVPPPRRRTGRVRAEPQGPSEPAQPSQWQRK</sequence>
<reference evidence="2 3" key="1">
    <citation type="journal article" date="2013" name="ISME J.">
        <title>Metabolic model for the filamentous 'Candidatus Microthrix parvicella' based on genomic and metagenomic analyses.</title>
        <authorList>
            <person name="Jon McIlroy S."/>
            <person name="Kristiansen R."/>
            <person name="Albertsen M."/>
            <person name="Michael Karst S."/>
            <person name="Rossetti S."/>
            <person name="Lund Nielsen J."/>
            <person name="Tandoi V."/>
            <person name="James Seviour R."/>
            <person name="Nielsen P.H."/>
        </authorList>
    </citation>
    <scope>NUCLEOTIDE SEQUENCE [LARGE SCALE GENOMIC DNA]</scope>
    <source>
        <strain evidence="2 3">RN1</strain>
    </source>
</reference>
<evidence type="ECO:0008006" key="4">
    <source>
        <dbReference type="Google" id="ProtNLM"/>
    </source>
</evidence>
<keyword evidence="3" id="KW-1185">Reference proteome</keyword>
<feature type="region of interest" description="Disordered" evidence="1">
    <location>
        <begin position="89"/>
        <end position="123"/>
    </location>
</feature>
<proteinExistence type="predicted"/>
<comment type="caution">
    <text evidence="2">The sequence shown here is derived from an EMBL/GenBank/DDBJ whole genome shotgun (WGS) entry which is preliminary data.</text>
</comment>
<protein>
    <recommendedName>
        <fullName evidence="4">Orc1-like AAA ATPase domain-containing protein</fullName>
    </recommendedName>
</protein>
<evidence type="ECO:0000256" key="1">
    <source>
        <dbReference type="SAM" id="MobiDB-lite"/>
    </source>
</evidence>
<dbReference type="AlphaFoldDB" id="R4Z1E9"/>
<name>R4Z1E9_9ACTN</name>
<evidence type="ECO:0000313" key="3">
    <source>
        <dbReference type="Proteomes" id="UP000018291"/>
    </source>
</evidence>
<accession>R4Z1E9</accession>
<dbReference type="EMBL" id="CANL01000003">
    <property type="protein sequence ID" value="CCM62427.1"/>
    <property type="molecule type" value="Genomic_DNA"/>
</dbReference>